<evidence type="ECO:0000313" key="2">
    <source>
        <dbReference type="Proteomes" id="UP000507222"/>
    </source>
</evidence>
<dbReference type="Proteomes" id="UP000507222">
    <property type="component" value="Unassembled WGS sequence"/>
</dbReference>
<dbReference type="EMBL" id="CAEKDK010000002">
    <property type="protein sequence ID" value="CAB4271053.1"/>
    <property type="molecule type" value="Genomic_DNA"/>
</dbReference>
<proteinExistence type="predicted"/>
<reference evidence="1 2" key="1">
    <citation type="submission" date="2020-05" db="EMBL/GenBank/DDBJ databases">
        <authorList>
            <person name="Campoy J."/>
            <person name="Schneeberger K."/>
            <person name="Spophaly S."/>
        </authorList>
    </citation>
    <scope>NUCLEOTIDE SEQUENCE [LARGE SCALE GENOMIC DNA]</scope>
    <source>
        <strain evidence="1">PruArmRojPasFocal</strain>
    </source>
</reference>
<gene>
    <name evidence="1" type="ORF">CURHAP_LOCUS17386</name>
</gene>
<organism evidence="1 2">
    <name type="scientific">Prunus armeniaca</name>
    <name type="common">Apricot</name>
    <name type="synonym">Armeniaca vulgaris</name>
    <dbReference type="NCBI Taxonomy" id="36596"/>
    <lineage>
        <taxon>Eukaryota</taxon>
        <taxon>Viridiplantae</taxon>
        <taxon>Streptophyta</taxon>
        <taxon>Embryophyta</taxon>
        <taxon>Tracheophyta</taxon>
        <taxon>Spermatophyta</taxon>
        <taxon>Magnoliopsida</taxon>
        <taxon>eudicotyledons</taxon>
        <taxon>Gunneridae</taxon>
        <taxon>Pentapetalae</taxon>
        <taxon>rosids</taxon>
        <taxon>fabids</taxon>
        <taxon>Rosales</taxon>
        <taxon>Rosaceae</taxon>
        <taxon>Amygdaloideae</taxon>
        <taxon>Amygdaleae</taxon>
        <taxon>Prunus</taxon>
    </lineage>
</organism>
<evidence type="ECO:0000313" key="1">
    <source>
        <dbReference type="EMBL" id="CAB4271053.1"/>
    </source>
</evidence>
<protein>
    <submittedName>
        <fullName evidence="1">Uncharacterized protein</fullName>
    </submittedName>
</protein>
<name>A0A6J5U4F0_PRUAR</name>
<sequence length="111" mass="12714">MEVWDEPIMEKQNILRLVLCGTEDDGSVMMMLVVVGDRVVTRSVKPGPLGEQRVQWKEKRFLVLVFSAGGGTEEMGVLVHDVAEREWREGKSGDCLLTFYVFQPMRARYYS</sequence>
<accession>A0A6J5U4F0</accession>
<dbReference type="AlphaFoldDB" id="A0A6J5U4F0"/>